<name>A0A6J4UKS6_9BACT</name>
<comment type="cofactor">
    <cofactor evidence="1 16">
        <name>pyridoxal 5'-phosphate</name>
        <dbReference type="ChEBI" id="CHEBI:597326"/>
    </cofactor>
</comment>
<comment type="similarity">
    <text evidence="6 15">Belongs to the class-IV pyridoxal-phosphate-dependent aminotransferase family.</text>
</comment>
<evidence type="ECO:0000256" key="1">
    <source>
        <dbReference type="ARBA" id="ARBA00001933"/>
    </source>
</evidence>
<comment type="catalytic activity">
    <reaction evidence="14 17">
        <text>L-leucine + 2-oxoglutarate = 4-methyl-2-oxopentanoate + L-glutamate</text>
        <dbReference type="Rhea" id="RHEA:18321"/>
        <dbReference type="ChEBI" id="CHEBI:16810"/>
        <dbReference type="ChEBI" id="CHEBI:17865"/>
        <dbReference type="ChEBI" id="CHEBI:29985"/>
        <dbReference type="ChEBI" id="CHEBI:57427"/>
        <dbReference type="EC" id="2.6.1.42"/>
    </reaction>
</comment>
<dbReference type="NCBIfam" id="NF005146">
    <property type="entry name" value="PRK06606.1"/>
    <property type="match status" value="1"/>
</dbReference>
<dbReference type="PANTHER" id="PTHR42743:SF4">
    <property type="entry name" value="BRANCHED-CHAIN-AMINO-ACID AMINOTRANSFERASE-RELATED"/>
    <property type="match status" value="1"/>
</dbReference>
<comment type="pathway">
    <text evidence="4 17">Amino-acid biosynthesis; L-valine biosynthesis; L-valine from pyruvate: step 4/4.</text>
</comment>
<evidence type="ECO:0000256" key="12">
    <source>
        <dbReference type="ARBA" id="ARBA00048212"/>
    </source>
</evidence>
<dbReference type="NCBIfam" id="TIGR01122">
    <property type="entry name" value="ilvE_I"/>
    <property type="match status" value="1"/>
</dbReference>
<evidence type="ECO:0000313" key="18">
    <source>
        <dbReference type="EMBL" id="CAA9553653.1"/>
    </source>
</evidence>
<evidence type="ECO:0000256" key="14">
    <source>
        <dbReference type="ARBA" id="ARBA00049229"/>
    </source>
</evidence>
<dbReference type="AlphaFoldDB" id="A0A6J4UKS6"/>
<dbReference type="PROSITE" id="PS00770">
    <property type="entry name" value="AA_TRANSFER_CLASS_4"/>
    <property type="match status" value="1"/>
</dbReference>
<dbReference type="InterPro" id="IPR043131">
    <property type="entry name" value="BCAT-like_N"/>
</dbReference>
<protein>
    <recommendedName>
        <fullName evidence="17">Branched-chain-amino-acid aminotransferase</fullName>
        <shortName evidence="17">BCAT</shortName>
        <ecNumber evidence="17">2.6.1.42</ecNumber>
    </recommendedName>
</protein>
<comment type="function">
    <text evidence="2 17">Acts on leucine, isoleucine and valine.</text>
</comment>
<dbReference type="Gene3D" id="3.20.10.10">
    <property type="entry name" value="D-amino Acid Aminotransferase, subunit A, domain 2"/>
    <property type="match status" value="1"/>
</dbReference>
<evidence type="ECO:0000256" key="16">
    <source>
        <dbReference type="RuleBase" id="RU004516"/>
    </source>
</evidence>
<keyword evidence="9 17" id="KW-0808">Transferase</keyword>
<dbReference type="UniPathway" id="UPA00047">
    <property type="reaction ID" value="UER00058"/>
</dbReference>
<organism evidence="18">
    <name type="scientific">uncultured Thermomicrobiales bacterium</name>
    <dbReference type="NCBI Taxonomy" id="1645740"/>
    <lineage>
        <taxon>Bacteria</taxon>
        <taxon>Pseudomonadati</taxon>
        <taxon>Thermomicrobiota</taxon>
        <taxon>Thermomicrobia</taxon>
        <taxon>Thermomicrobiales</taxon>
        <taxon>environmental samples</taxon>
    </lineage>
</organism>
<dbReference type="EC" id="2.6.1.42" evidence="17"/>
<evidence type="ECO:0000256" key="15">
    <source>
        <dbReference type="RuleBase" id="RU004106"/>
    </source>
</evidence>
<evidence type="ECO:0000256" key="7">
    <source>
        <dbReference type="ARBA" id="ARBA00022576"/>
    </source>
</evidence>
<comment type="catalytic activity">
    <reaction evidence="13 17">
        <text>L-isoleucine + 2-oxoglutarate = (S)-3-methyl-2-oxopentanoate + L-glutamate</text>
        <dbReference type="Rhea" id="RHEA:24801"/>
        <dbReference type="ChEBI" id="CHEBI:16810"/>
        <dbReference type="ChEBI" id="CHEBI:29985"/>
        <dbReference type="ChEBI" id="CHEBI:35146"/>
        <dbReference type="ChEBI" id="CHEBI:58045"/>
        <dbReference type="EC" id="2.6.1.42"/>
    </reaction>
</comment>
<comment type="catalytic activity">
    <reaction evidence="12 17">
        <text>L-valine + 2-oxoglutarate = 3-methyl-2-oxobutanoate + L-glutamate</text>
        <dbReference type="Rhea" id="RHEA:24813"/>
        <dbReference type="ChEBI" id="CHEBI:11851"/>
        <dbReference type="ChEBI" id="CHEBI:16810"/>
        <dbReference type="ChEBI" id="CHEBI:29985"/>
        <dbReference type="ChEBI" id="CHEBI:57762"/>
        <dbReference type="EC" id="2.6.1.42"/>
    </reaction>
</comment>
<dbReference type="Gene3D" id="3.30.470.10">
    <property type="match status" value="1"/>
</dbReference>
<accession>A0A6J4UKS6</accession>
<comment type="pathway">
    <text evidence="3 17">Amino-acid biosynthesis; L-isoleucine biosynthesis; L-isoleucine from 2-oxobutanoate: step 4/4.</text>
</comment>
<gene>
    <name evidence="17" type="primary">ilvE</name>
    <name evidence="18" type="ORF">AVDCRST_MAG73-3029</name>
</gene>
<dbReference type="InterPro" id="IPR043132">
    <property type="entry name" value="BCAT-like_C"/>
</dbReference>
<sequence length="327" mass="35302">MVTAAPETAPPILAESGPASPMLEWAFFEGRMVPFTEAKISVGTHAVQYGTGAFAGIRGYLDDDGETINIPRLPEHAGRLLNSAKLLRAELPFDRASLAQTVIDLVQRNAPTGDVYVRPFIYKASVQLTPRLKNLKDELAIYMLSLGDYLDTSKGVKAIVSSWVRVPDNAIPGRGKLSGAYVNAAFAKDEAEEKGADEAILLNTSGKVAEGSACNLFLVRDGVLITAPITGDILEGITRRTILQFAADEGIPTETRTIDRSELYLAEEAFFCGTGVQVAAIASIDGRPVADGRPGPITGRLQALYFDTVRGRSDRYRHLITPVRVVR</sequence>
<dbReference type="UniPathway" id="UPA00048">
    <property type="reaction ID" value="UER00073"/>
</dbReference>
<dbReference type="FunFam" id="3.20.10.10:FF:000002">
    <property type="entry name" value="D-alanine aminotransferase"/>
    <property type="match status" value="1"/>
</dbReference>
<dbReference type="PANTHER" id="PTHR42743">
    <property type="entry name" value="AMINO-ACID AMINOTRANSFERASE"/>
    <property type="match status" value="1"/>
</dbReference>
<evidence type="ECO:0000256" key="2">
    <source>
        <dbReference type="ARBA" id="ARBA00003109"/>
    </source>
</evidence>
<dbReference type="InterPro" id="IPR005785">
    <property type="entry name" value="B_amino_transI"/>
</dbReference>
<dbReference type="InterPro" id="IPR001544">
    <property type="entry name" value="Aminotrans_IV"/>
</dbReference>
<dbReference type="SUPFAM" id="SSF56752">
    <property type="entry name" value="D-aminoacid aminotransferase-like PLP-dependent enzymes"/>
    <property type="match status" value="1"/>
</dbReference>
<keyword evidence="7 17" id="KW-0032">Aminotransferase</keyword>
<keyword evidence="8 17" id="KW-0028">Amino-acid biosynthesis</keyword>
<dbReference type="EMBL" id="CADCWE010000203">
    <property type="protein sequence ID" value="CAA9553653.1"/>
    <property type="molecule type" value="Genomic_DNA"/>
</dbReference>
<evidence type="ECO:0000256" key="6">
    <source>
        <dbReference type="ARBA" id="ARBA00009320"/>
    </source>
</evidence>
<evidence type="ECO:0000256" key="17">
    <source>
        <dbReference type="RuleBase" id="RU364094"/>
    </source>
</evidence>
<evidence type="ECO:0000256" key="5">
    <source>
        <dbReference type="ARBA" id="ARBA00005072"/>
    </source>
</evidence>
<evidence type="ECO:0000256" key="8">
    <source>
        <dbReference type="ARBA" id="ARBA00022605"/>
    </source>
</evidence>
<evidence type="ECO:0000256" key="4">
    <source>
        <dbReference type="ARBA" id="ARBA00004931"/>
    </source>
</evidence>
<dbReference type="InterPro" id="IPR036038">
    <property type="entry name" value="Aminotransferase-like"/>
</dbReference>
<reference evidence="18" key="1">
    <citation type="submission" date="2020-02" db="EMBL/GenBank/DDBJ databases">
        <authorList>
            <person name="Meier V. D."/>
        </authorList>
    </citation>
    <scope>NUCLEOTIDE SEQUENCE</scope>
    <source>
        <strain evidence="18">AVDCRST_MAG73</strain>
    </source>
</reference>
<dbReference type="GO" id="GO:0009098">
    <property type="term" value="P:L-leucine biosynthetic process"/>
    <property type="evidence" value="ECO:0007669"/>
    <property type="project" value="UniProtKB-UniPathway"/>
</dbReference>
<dbReference type="GO" id="GO:0009099">
    <property type="term" value="P:L-valine biosynthetic process"/>
    <property type="evidence" value="ECO:0007669"/>
    <property type="project" value="UniProtKB-UniPathway"/>
</dbReference>
<keyword evidence="11 17" id="KW-0100">Branched-chain amino acid biosynthesis</keyword>
<evidence type="ECO:0000256" key="10">
    <source>
        <dbReference type="ARBA" id="ARBA00022898"/>
    </source>
</evidence>
<dbReference type="UniPathway" id="UPA00049">
    <property type="reaction ID" value="UER00062"/>
</dbReference>
<comment type="pathway">
    <text evidence="5 17">Amino-acid biosynthesis; L-leucine biosynthesis; L-leucine from 3-methyl-2-oxobutanoate: step 4/4.</text>
</comment>
<dbReference type="Pfam" id="PF01063">
    <property type="entry name" value="Aminotran_4"/>
    <property type="match status" value="1"/>
</dbReference>
<evidence type="ECO:0000256" key="11">
    <source>
        <dbReference type="ARBA" id="ARBA00023304"/>
    </source>
</evidence>
<dbReference type="GO" id="GO:0004084">
    <property type="term" value="F:branched-chain-amino-acid transaminase activity"/>
    <property type="evidence" value="ECO:0007669"/>
    <property type="project" value="UniProtKB-EC"/>
</dbReference>
<dbReference type="InterPro" id="IPR018300">
    <property type="entry name" value="Aminotrans_IV_CS"/>
</dbReference>
<evidence type="ECO:0000256" key="9">
    <source>
        <dbReference type="ARBA" id="ARBA00022679"/>
    </source>
</evidence>
<proteinExistence type="inferred from homology"/>
<dbReference type="GO" id="GO:0009097">
    <property type="term" value="P:isoleucine biosynthetic process"/>
    <property type="evidence" value="ECO:0007669"/>
    <property type="project" value="UniProtKB-UniPathway"/>
</dbReference>
<evidence type="ECO:0000256" key="3">
    <source>
        <dbReference type="ARBA" id="ARBA00004824"/>
    </source>
</evidence>
<evidence type="ECO:0000256" key="13">
    <source>
        <dbReference type="ARBA" id="ARBA00048798"/>
    </source>
</evidence>
<keyword evidence="10 16" id="KW-0663">Pyridoxal phosphate</keyword>
<dbReference type="InterPro" id="IPR050571">
    <property type="entry name" value="Class-IV_PLP-Dep_Aminotrnsfr"/>
</dbReference>